<dbReference type="EMBL" id="SSTM01000001">
    <property type="protein sequence ID" value="TJW12054.1"/>
    <property type="molecule type" value="Genomic_DNA"/>
</dbReference>
<dbReference type="Proteomes" id="UP000309454">
    <property type="component" value="Unassembled WGS sequence"/>
</dbReference>
<dbReference type="SUPFAM" id="SSF63817">
    <property type="entry name" value="Sortase"/>
    <property type="match status" value="1"/>
</dbReference>
<feature type="chain" id="PRO_5020296339" evidence="2">
    <location>
        <begin position="27"/>
        <end position="205"/>
    </location>
</feature>
<dbReference type="InterPro" id="IPR023365">
    <property type="entry name" value="Sortase_dom-sf"/>
</dbReference>
<protein>
    <submittedName>
        <fullName evidence="3">Sortase</fullName>
    </submittedName>
</protein>
<dbReference type="OrthoDB" id="3177627at2"/>
<dbReference type="Gene3D" id="2.40.260.10">
    <property type="entry name" value="Sortase"/>
    <property type="match status" value="1"/>
</dbReference>
<gene>
    <name evidence="3" type="ORF">E5982_00130</name>
</gene>
<accession>A0A4T9TCN0</accession>
<dbReference type="AlphaFoldDB" id="A0A4T9TCN0"/>
<dbReference type="RefSeq" id="WP_136845042.1">
    <property type="nucleotide sequence ID" value="NZ_CANSOV010000042.1"/>
</dbReference>
<keyword evidence="2" id="KW-0732">Signal</keyword>
<dbReference type="GO" id="GO:0016787">
    <property type="term" value="F:hydrolase activity"/>
    <property type="evidence" value="ECO:0007669"/>
    <property type="project" value="UniProtKB-KW"/>
</dbReference>
<evidence type="ECO:0000256" key="2">
    <source>
        <dbReference type="SAM" id="SignalP"/>
    </source>
</evidence>
<keyword evidence="4" id="KW-1185">Reference proteome</keyword>
<sequence length="205" mass="21051">MIPLLAVKAMAGAALCAVMAMPATYAVDIVAGEALDEAVASAAVPAADDNATGAAAVAPAVQPAAQPASVGPAASAPDARSMAPATIQVGDSVLSYIDDFEAETAPRIGAGLWMGADSTTDGSWGYFIGHNPGPFHEVMDLQEGDAVRVCDRQGNMRTYHVAKAFRVTDDTCWEDISAEVTGYGESVVLQTCCGDNAHYRIVVCA</sequence>
<dbReference type="InterPro" id="IPR005754">
    <property type="entry name" value="Sortase"/>
</dbReference>
<reference evidence="3 4" key="1">
    <citation type="submission" date="2019-04" db="EMBL/GenBank/DDBJ databases">
        <title>Microbes associate with the intestines of laboratory mice.</title>
        <authorList>
            <person name="Navarre W."/>
            <person name="Wong E."/>
            <person name="Huang K.C."/>
            <person name="Tropini C."/>
            <person name="Ng K."/>
            <person name="Yu B."/>
        </authorList>
    </citation>
    <scope>NUCLEOTIDE SEQUENCE [LARGE SCALE GENOMIC DNA]</scope>
    <source>
        <strain evidence="3 4">NM48_B13</strain>
    </source>
</reference>
<evidence type="ECO:0000313" key="3">
    <source>
        <dbReference type="EMBL" id="TJW12054.1"/>
    </source>
</evidence>
<keyword evidence="1" id="KW-0378">Hydrolase</keyword>
<organism evidence="3 4">
    <name type="scientific">Parvibacter caecicola</name>
    <dbReference type="NCBI Taxonomy" id="747645"/>
    <lineage>
        <taxon>Bacteria</taxon>
        <taxon>Bacillati</taxon>
        <taxon>Actinomycetota</taxon>
        <taxon>Coriobacteriia</taxon>
        <taxon>Coriobacteriales</taxon>
        <taxon>Coriobacteriaceae</taxon>
        <taxon>Parvibacter</taxon>
    </lineage>
</organism>
<name>A0A4T9TCN0_9ACTN</name>
<evidence type="ECO:0000313" key="4">
    <source>
        <dbReference type="Proteomes" id="UP000309454"/>
    </source>
</evidence>
<feature type="signal peptide" evidence="2">
    <location>
        <begin position="1"/>
        <end position="26"/>
    </location>
</feature>
<evidence type="ECO:0000256" key="1">
    <source>
        <dbReference type="ARBA" id="ARBA00022801"/>
    </source>
</evidence>
<dbReference type="Pfam" id="PF04203">
    <property type="entry name" value="Sortase"/>
    <property type="match status" value="1"/>
</dbReference>
<proteinExistence type="predicted"/>
<comment type="caution">
    <text evidence="3">The sequence shown here is derived from an EMBL/GenBank/DDBJ whole genome shotgun (WGS) entry which is preliminary data.</text>
</comment>